<feature type="transmembrane region" description="Helical" evidence="9">
    <location>
        <begin position="27"/>
        <end position="46"/>
    </location>
</feature>
<comment type="catalytic activity">
    <reaction evidence="1">
        <text>ATP + protein L-histidine = ADP + protein N-phospho-L-histidine.</text>
        <dbReference type="EC" id="2.7.13.3"/>
    </reaction>
</comment>
<organism evidence="11 12">
    <name type="scientific">Nocardioides luteus</name>
    <dbReference type="NCBI Taxonomy" id="1844"/>
    <lineage>
        <taxon>Bacteria</taxon>
        <taxon>Bacillati</taxon>
        <taxon>Actinomycetota</taxon>
        <taxon>Actinomycetes</taxon>
        <taxon>Propionibacteriales</taxon>
        <taxon>Nocardioidaceae</taxon>
        <taxon>Nocardioides</taxon>
    </lineage>
</organism>
<dbReference type="EMBL" id="BSEL01000001">
    <property type="protein sequence ID" value="GLJ66187.1"/>
    <property type="molecule type" value="Genomic_DNA"/>
</dbReference>
<dbReference type="RefSeq" id="WP_189117044.1">
    <property type="nucleotide sequence ID" value="NZ_BMRK01000002.1"/>
</dbReference>
<dbReference type="Pfam" id="PF07730">
    <property type="entry name" value="HisKA_3"/>
    <property type="match status" value="1"/>
</dbReference>
<keyword evidence="9" id="KW-0472">Membrane</keyword>
<keyword evidence="3" id="KW-0597">Phosphoprotein</keyword>
<keyword evidence="12" id="KW-1185">Reference proteome</keyword>
<proteinExistence type="predicted"/>
<evidence type="ECO:0000256" key="9">
    <source>
        <dbReference type="SAM" id="Phobius"/>
    </source>
</evidence>
<gene>
    <name evidence="11" type="ORF">GCM10017579_02230</name>
</gene>
<dbReference type="Proteomes" id="UP001142292">
    <property type="component" value="Unassembled WGS sequence"/>
</dbReference>
<protein>
    <recommendedName>
        <fullName evidence="2">histidine kinase</fullName>
        <ecNumber evidence="2">2.7.13.3</ecNumber>
    </recommendedName>
</protein>
<comment type="caution">
    <text evidence="11">The sequence shown here is derived from an EMBL/GenBank/DDBJ whole genome shotgun (WGS) entry which is preliminary data.</text>
</comment>
<dbReference type="InterPro" id="IPR011712">
    <property type="entry name" value="Sig_transdc_His_kin_sub3_dim/P"/>
</dbReference>
<keyword evidence="4" id="KW-0808">Transferase</keyword>
<evidence type="ECO:0000256" key="5">
    <source>
        <dbReference type="ARBA" id="ARBA00022741"/>
    </source>
</evidence>
<feature type="domain" description="Signal transduction histidine kinase subgroup 3 dimerisation and phosphoacceptor" evidence="10">
    <location>
        <begin position="196"/>
        <end position="262"/>
    </location>
</feature>
<evidence type="ECO:0000256" key="7">
    <source>
        <dbReference type="ARBA" id="ARBA00022840"/>
    </source>
</evidence>
<dbReference type="Gene3D" id="3.30.565.10">
    <property type="entry name" value="Histidine kinase-like ATPase, C-terminal domain"/>
    <property type="match status" value="1"/>
</dbReference>
<evidence type="ECO:0000313" key="11">
    <source>
        <dbReference type="EMBL" id="GLJ66187.1"/>
    </source>
</evidence>
<evidence type="ECO:0000313" key="12">
    <source>
        <dbReference type="Proteomes" id="UP001142292"/>
    </source>
</evidence>
<dbReference type="PANTHER" id="PTHR24421">
    <property type="entry name" value="NITRATE/NITRITE SENSOR PROTEIN NARX-RELATED"/>
    <property type="match status" value="1"/>
</dbReference>
<keyword evidence="9" id="KW-1133">Transmembrane helix</keyword>
<evidence type="ECO:0000259" key="10">
    <source>
        <dbReference type="Pfam" id="PF07730"/>
    </source>
</evidence>
<dbReference type="InterPro" id="IPR050482">
    <property type="entry name" value="Sensor_HK_TwoCompSys"/>
</dbReference>
<keyword evidence="9" id="KW-0812">Transmembrane</keyword>
<evidence type="ECO:0000256" key="2">
    <source>
        <dbReference type="ARBA" id="ARBA00012438"/>
    </source>
</evidence>
<keyword evidence="7" id="KW-0067">ATP-binding</keyword>
<accession>A0ABQ5SPW5</accession>
<dbReference type="InterPro" id="IPR036890">
    <property type="entry name" value="HATPase_C_sf"/>
</dbReference>
<keyword evidence="8" id="KW-0902">Two-component regulatory system</keyword>
<dbReference type="PANTHER" id="PTHR24421:SF10">
    <property type="entry name" value="NITRATE_NITRITE SENSOR PROTEIN NARQ"/>
    <property type="match status" value="1"/>
</dbReference>
<reference evidence="11" key="1">
    <citation type="journal article" date="2014" name="Int. J. Syst. Evol. Microbiol.">
        <title>Complete genome of a new Firmicutes species belonging to the dominant human colonic microbiota ('Ruminococcus bicirculans') reveals two chromosomes and a selective capacity to utilize plant glucans.</title>
        <authorList>
            <consortium name="NISC Comparative Sequencing Program"/>
            <person name="Wegmann U."/>
            <person name="Louis P."/>
            <person name="Goesmann A."/>
            <person name="Henrissat B."/>
            <person name="Duncan S.H."/>
            <person name="Flint H.J."/>
        </authorList>
    </citation>
    <scope>NUCLEOTIDE SEQUENCE</scope>
    <source>
        <strain evidence="11">VKM Ac-1246</strain>
    </source>
</reference>
<evidence type="ECO:0000256" key="8">
    <source>
        <dbReference type="ARBA" id="ARBA00023012"/>
    </source>
</evidence>
<sequence length="400" mass="42458">MTVRSLARDVRDFLDGRVRSKDLDIPWWAPLLSAAALVGVVAVAVLQREVSTAAVIAGLVIVVPSLSIFFVPSTPDWLRHNMWAVDLVPTLAGTAWLMAQPATAFWPQHDFGPAVLVPLTLEMVIREGLRTGTLYGIASGVVMWVFATDTASGIGVHLLLLFVGWVCGLMMLAQMRALRAERLARSQEHARATEAERTRIAREIHDLVGHSLSITMLHLTAARRAVAEGDDPAEAESALTEAEAIGRRAMGEIRRTIGALSSTGTGTAPLPGAADVVRLVEESRSAGQSITFTSTGDLSRIDAGVGLGIYRILQESLANAIRHAPGAPVSVSLAVADGVRLSVRNPLVATKRGVGEGSGLAGMAARAEQLRGRFSAGSDDSTWKVDLVIPSHCLVRKAIA</sequence>
<dbReference type="CDD" id="cd16917">
    <property type="entry name" value="HATPase_UhpB-NarQ-NarX-like"/>
    <property type="match status" value="1"/>
</dbReference>
<evidence type="ECO:0000256" key="3">
    <source>
        <dbReference type="ARBA" id="ARBA00022553"/>
    </source>
</evidence>
<dbReference type="Gene3D" id="1.20.5.1930">
    <property type="match status" value="1"/>
</dbReference>
<keyword evidence="6" id="KW-0418">Kinase</keyword>
<evidence type="ECO:0000256" key="1">
    <source>
        <dbReference type="ARBA" id="ARBA00000085"/>
    </source>
</evidence>
<evidence type="ECO:0000256" key="6">
    <source>
        <dbReference type="ARBA" id="ARBA00022777"/>
    </source>
</evidence>
<dbReference type="EC" id="2.7.13.3" evidence="2"/>
<name>A0ABQ5SPW5_9ACTN</name>
<evidence type="ECO:0000256" key="4">
    <source>
        <dbReference type="ARBA" id="ARBA00022679"/>
    </source>
</evidence>
<keyword evidence="5" id="KW-0547">Nucleotide-binding</keyword>
<feature type="transmembrane region" description="Helical" evidence="9">
    <location>
        <begin position="53"/>
        <end position="71"/>
    </location>
</feature>
<dbReference type="SUPFAM" id="SSF55874">
    <property type="entry name" value="ATPase domain of HSP90 chaperone/DNA topoisomerase II/histidine kinase"/>
    <property type="match status" value="1"/>
</dbReference>
<feature type="transmembrane region" description="Helical" evidence="9">
    <location>
        <begin position="153"/>
        <end position="173"/>
    </location>
</feature>
<reference evidence="11" key="2">
    <citation type="submission" date="2023-01" db="EMBL/GenBank/DDBJ databases">
        <authorList>
            <person name="Sun Q."/>
            <person name="Evtushenko L."/>
        </authorList>
    </citation>
    <scope>NUCLEOTIDE SEQUENCE</scope>
    <source>
        <strain evidence="11">VKM Ac-1246</strain>
    </source>
</reference>